<gene>
    <name evidence="1" type="ORF">KHLLAP_LOCUS4646</name>
</gene>
<evidence type="ECO:0000313" key="2">
    <source>
        <dbReference type="Proteomes" id="UP001295740"/>
    </source>
</evidence>
<keyword evidence="2" id="KW-1185">Reference proteome</keyword>
<dbReference type="GO" id="GO:0005869">
    <property type="term" value="C:dynactin complex"/>
    <property type="evidence" value="ECO:0007669"/>
    <property type="project" value="InterPro"/>
</dbReference>
<name>A0AAI8VFT8_9PEZI</name>
<protein>
    <submittedName>
        <fullName evidence="1">Uu.00g115720.m01.CDS01</fullName>
    </submittedName>
</protein>
<comment type="caution">
    <text evidence="1">The sequence shown here is derived from an EMBL/GenBank/DDBJ whole genome shotgun (WGS) entry which is preliminary data.</text>
</comment>
<dbReference type="InterPro" id="IPR009991">
    <property type="entry name" value="DCTN3"/>
</dbReference>
<dbReference type="AlphaFoldDB" id="A0AAI8VFT8"/>
<reference evidence="1" key="1">
    <citation type="submission" date="2023-10" db="EMBL/GenBank/DDBJ databases">
        <authorList>
            <person name="Hackl T."/>
        </authorList>
    </citation>
    <scope>NUCLEOTIDE SEQUENCE</scope>
</reference>
<dbReference type="Proteomes" id="UP001295740">
    <property type="component" value="Unassembled WGS sequence"/>
</dbReference>
<organism evidence="1 2">
    <name type="scientific">Anthostomella pinea</name>
    <dbReference type="NCBI Taxonomy" id="933095"/>
    <lineage>
        <taxon>Eukaryota</taxon>
        <taxon>Fungi</taxon>
        <taxon>Dikarya</taxon>
        <taxon>Ascomycota</taxon>
        <taxon>Pezizomycotina</taxon>
        <taxon>Sordariomycetes</taxon>
        <taxon>Xylariomycetidae</taxon>
        <taxon>Xylariales</taxon>
        <taxon>Xylariaceae</taxon>
        <taxon>Anthostomella</taxon>
    </lineage>
</organism>
<accession>A0AAI8VFT8</accession>
<dbReference type="GO" id="GO:0061640">
    <property type="term" value="P:cytoskeleton-dependent cytokinesis"/>
    <property type="evidence" value="ECO:0007669"/>
    <property type="project" value="InterPro"/>
</dbReference>
<dbReference type="EMBL" id="CAUWAG010000006">
    <property type="protein sequence ID" value="CAJ2504178.1"/>
    <property type="molecule type" value="Genomic_DNA"/>
</dbReference>
<proteinExistence type="predicted"/>
<sequence length="200" mass="22110">MDTMDSTLDETTLSTISLLEGRILRIEHLLYGHSTPQPKTTAVDSLQELELRFSKLLQHIRVYGELLRLYKSQPSLFQPPPSSQPPLDLSQDAIRATVLAAATSYPAIASSLTSIADTPIPDPAQSANLAALAPRMRGIEAIQLAQAAEISELRARSEIAVRQWHAYDVMGYADSMARVEGRIEMVDRAIKTIEKSREEI</sequence>
<evidence type="ECO:0000313" key="1">
    <source>
        <dbReference type="EMBL" id="CAJ2504178.1"/>
    </source>
</evidence>
<dbReference type="Pfam" id="PF07426">
    <property type="entry name" value="Dynactin_p22"/>
    <property type="match status" value="1"/>
</dbReference>